<dbReference type="GO" id="GO:0004540">
    <property type="term" value="F:RNA nuclease activity"/>
    <property type="evidence" value="ECO:0007669"/>
    <property type="project" value="InterPro"/>
</dbReference>
<evidence type="ECO:0000313" key="2">
    <source>
        <dbReference type="EMBL" id="OHA65293.1"/>
    </source>
</evidence>
<dbReference type="AlphaFoldDB" id="A0A1G2QXR0"/>
<dbReference type="CDD" id="cd10911">
    <property type="entry name" value="PIN_LabA"/>
    <property type="match status" value="1"/>
</dbReference>
<dbReference type="PANTHER" id="PTHR35458:SF8">
    <property type="entry name" value="SLR0650 PROTEIN"/>
    <property type="match status" value="1"/>
</dbReference>
<accession>A0A1G2QXR0</accession>
<evidence type="ECO:0000313" key="3">
    <source>
        <dbReference type="Proteomes" id="UP000178065"/>
    </source>
</evidence>
<dbReference type="STRING" id="1802448.A2672_01735"/>
<dbReference type="EMBL" id="MHTT01000014">
    <property type="protein sequence ID" value="OHA65293.1"/>
    <property type="molecule type" value="Genomic_DNA"/>
</dbReference>
<name>A0A1G2QXR0_9BACT</name>
<sequence length="177" mass="19967">MTIKNKEQRVAIFIDVQNLYHSAKNLYQARVNFREILKTATAGRKLIRAFAYVVKTKTGEEKPFFDALLALGIETRVKDLQEYYGGLKKADWDVGIAVDAIKTSSGVDVVVLISGDGDYVPLVEYLNNHGKRVEALAFGKSTSTRLREAVDEFIDLSEEPGKYLLKKSRWPAIRIIK</sequence>
<organism evidence="2 3">
    <name type="scientific">Candidatus Wildermuthbacteria bacterium RIFCSPHIGHO2_01_FULL_49_22b</name>
    <dbReference type="NCBI Taxonomy" id="1802448"/>
    <lineage>
        <taxon>Bacteria</taxon>
        <taxon>Candidatus Wildermuthiibacteriota</taxon>
    </lineage>
</organism>
<reference evidence="2 3" key="1">
    <citation type="journal article" date="2016" name="Nat. Commun.">
        <title>Thousands of microbial genomes shed light on interconnected biogeochemical processes in an aquifer system.</title>
        <authorList>
            <person name="Anantharaman K."/>
            <person name="Brown C.T."/>
            <person name="Hug L.A."/>
            <person name="Sharon I."/>
            <person name="Castelle C.J."/>
            <person name="Probst A.J."/>
            <person name="Thomas B.C."/>
            <person name="Singh A."/>
            <person name="Wilkins M.J."/>
            <person name="Karaoz U."/>
            <person name="Brodie E.L."/>
            <person name="Williams K.H."/>
            <person name="Hubbard S.S."/>
            <person name="Banfield J.F."/>
        </authorList>
    </citation>
    <scope>NUCLEOTIDE SEQUENCE [LARGE SCALE GENOMIC DNA]</scope>
</reference>
<dbReference type="InterPro" id="IPR047140">
    <property type="entry name" value="LabA"/>
</dbReference>
<protein>
    <recommendedName>
        <fullName evidence="1">NYN domain-containing protein</fullName>
    </recommendedName>
</protein>
<feature type="domain" description="NYN" evidence="1">
    <location>
        <begin position="9"/>
        <end position="156"/>
    </location>
</feature>
<proteinExistence type="predicted"/>
<dbReference type="Pfam" id="PF01936">
    <property type="entry name" value="NYN"/>
    <property type="match status" value="1"/>
</dbReference>
<evidence type="ECO:0000259" key="1">
    <source>
        <dbReference type="Pfam" id="PF01936"/>
    </source>
</evidence>
<comment type="caution">
    <text evidence="2">The sequence shown here is derived from an EMBL/GenBank/DDBJ whole genome shotgun (WGS) entry which is preliminary data.</text>
</comment>
<dbReference type="InterPro" id="IPR021139">
    <property type="entry name" value="NYN"/>
</dbReference>
<dbReference type="PANTHER" id="PTHR35458">
    <property type="entry name" value="SLR0755 PROTEIN"/>
    <property type="match status" value="1"/>
</dbReference>
<gene>
    <name evidence="2" type="ORF">A2672_01735</name>
</gene>
<dbReference type="Proteomes" id="UP000178065">
    <property type="component" value="Unassembled WGS sequence"/>
</dbReference>
<dbReference type="Gene3D" id="3.40.50.1010">
    <property type="entry name" value="5'-nuclease"/>
    <property type="match status" value="1"/>
</dbReference>